<proteinExistence type="predicted"/>
<reference evidence="2" key="1">
    <citation type="journal article" date="2019" name="Sci. Rep.">
        <title>Draft genome of Tanacetum cinerariifolium, the natural source of mosquito coil.</title>
        <authorList>
            <person name="Yamashiro T."/>
            <person name="Shiraishi A."/>
            <person name="Satake H."/>
            <person name="Nakayama K."/>
        </authorList>
    </citation>
    <scope>NUCLEOTIDE SEQUENCE</scope>
</reference>
<accession>A0A6L2NHL8</accession>
<gene>
    <name evidence="2" type="ORF">Tci_057706</name>
</gene>
<dbReference type="AlphaFoldDB" id="A0A6L2NHL8"/>
<protein>
    <submittedName>
        <fullName evidence="2">RNA-directed DNA polymerase, eukaryota</fullName>
    </submittedName>
</protein>
<dbReference type="EMBL" id="BKCJ010009168">
    <property type="protein sequence ID" value="GEU85728.1"/>
    <property type="molecule type" value="Genomic_DNA"/>
</dbReference>
<feature type="domain" description="Reverse transcriptase zinc-binding" evidence="1">
    <location>
        <begin position="309"/>
        <end position="369"/>
    </location>
</feature>
<dbReference type="Pfam" id="PF13966">
    <property type="entry name" value="zf-RVT"/>
    <property type="match status" value="1"/>
</dbReference>
<dbReference type="InterPro" id="IPR026960">
    <property type="entry name" value="RVT-Znf"/>
</dbReference>
<organism evidence="2">
    <name type="scientific">Tanacetum cinerariifolium</name>
    <name type="common">Dalmatian daisy</name>
    <name type="synonym">Chrysanthemum cinerariifolium</name>
    <dbReference type="NCBI Taxonomy" id="118510"/>
    <lineage>
        <taxon>Eukaryota</taxon>
        <taxon>Viridiplantae</taxon>
        <taxon>Streptophyta</taxon>
        <taxon>Embryophyta</taxon>
        <taxon>Tracheophyta</taxon>
        <taxon>Spermatophyta</taxon>
        <taxon>Magnoliopsida</taxon>
        <taxon>eudicotyledons</taxon>
        <taxon>Gunneridae</taxon>
        <taxon>Pentapetalae</taxon>
        <taxon>asterids</taxon>
        <taxon>campanulids</taxon>
        <taxon>Asterales</taxon>
        <taxon>Asteraceae</taxon>
        <taxon>Asteroideae</taxon>
        <taxon>Anthemideae</taxon>
        <taxon>Anthemidinae</taxon>
        <taxon>Tanacetum</taxon>
    </lineage>
</organism>
<dbReference type="GO" id="GO:0003964">
    <property type="term" value="F:RNA-directed DNA polymerase activity"/>
    <property type="evidence" value="ECO:0007669"/>
    <property type="project" value="UniProtKB-KW"/>
</dbReference>
<comment type="caution">
    <text evidence="2">The sequence shown here is derived from an EMBL/GenBank/DDBJ whole genome shotgun (WGS) entry which is preliminary data.</text>
</comment>
<dbReference type="PANTHER" id="PTHR33116">
    <property type="entry name" value="REVERSE TRANSCRIPTASE ZINC-BINDING DOMAIN-CONTAINING PROTEIN-RELATED-RELATED"/>
    <property type="match status" value="1"/>
</dbReference>
<keyword evidence="2" id="KW-0548">Nucleotidyltransferase</keyword>
<name>A0A6L2NHL8_TANCI</name>
<keyword evidence="2" id="KW-0808">Transferase</keyword>
<dbReference type="PANTHER" id="PTHR33116:SF79">
    <property type="entry name" value="REVERSE TRANSCRIPTASE DOMAIN, ZINC FINGER, CCHC-TYPE-RELATED"/>
    <property type="match status" value="1"/>
</dbReference>
<evidence type="ECO:0000259" key="1">
    <source>
        <dbReference type="Pfam" id="PF13966"/>
    </source>
</evidence>
<evidence type="ECO:0000313" key="2">
    <source>
        <dbReference type="EMBL" id="GEU85728.1"/>
    </source>
</evidence>
<keyword evidence="2" id="KW-0695">RNA-directed DNA polymerase</keyword>
<sequence length="422" mass="48152">MESLHLSVNRAINDGLFKGIRLNGDISLSHLFYAKDALFVGEWSDANLRGIIYILKCFYLALGLQINVIKSQIMGVGVPRNYVKAMADSIGCSILESKFRYLCVMVAWDKILASKKNGGLGVSSYYALNRALLLKWVWRFVSQDGSLWFRIIKAIHGDSIDSFKAHVSSNWISILKEVQVLKRCGFDFLSYCFKRLGDGFNSMFWIDRWKGDKSFRDAFPRLFALELNKQVSVAEKLSSDLVVSFWRVVRGGAEQQQLSDLSSLLASVLLAPIPDRWVFSLASAGSFRFKDVRNAIDDLTLPSSSDVTRWVKVIPIKVNIFIWRARRDCLPTRSNLIRKGVAIESGLCPLCSSDEETTSHILFRCSLAKVILSRIYRWWNIDWQCWSSFTEWHSWLIFIRLPIKVKSLLEGVFLWLGGRFGG</sequence>